<feature type="region of interest" description="Disordered" evidence="1">
    <location>
        <begin position="357"/>
        <end position="539"/>
    </location>
</feature>
<gene>
    <name evidence="2" type="ORF">TRAPUB_8612</name>
</gene>
<accession>A0A1M2W4N9</accession>
<evidence type="ECO:0000313" key="3">
    <source>
        <dbReference type="Proteomes" id="UP000184267"/>
    </source>
</evidence>
<dbReference type="AlphaFoldDB" id="A0A1M2W4N9"/>
<reference evidence="2 3" key="1">
    <citation type="submission" date="2016-10" db="EMBL/GenBank/DDBJ databases">
        <title>Genome sequence of the basidiomycete white-rot fungus Trametes pubescens.</title>
        <authorList>
            <person name="Makela M.R."/>
            <person name="Granchi Z."/>
            <person name="Peng M."/>
            <person name="De Vries R.P."/>
            <person name="Grigoriev I."/>
            <person name="Riley R."/>
            <person name="Hilden K."/>
        </authorList>
    </citation>
    <scope>NUCLEOTIDE SEQUENCE [LARGE SCALE GENOMIC DNA]</scope>
    <source>
        <strain evidence="2 3">FBCC735</strain>
    </source>
</reference>
<feature type="region of interest" description="Disordered" evidence="1">
    <location>
        <begin position="558"/>
        <end position="631"/>
    </location>
</feature>
<dbReference type="OMA" id="DTHICGD"/>
<feature type="region of interest" description="Disordered" evidence="1">
    <location>
        <begin position="311"/>
        <end position="339"/>
    </location>
</feature>
<evidence type="ECO:0000256" key="1">
    <source>
        <dbReference type="SAM" id="MobiDB-lite"/>
    </source>
</evidence>
<feature type="compositionally biased region" description="Low complexity" evidence="1">
    <location>
        <begin position="440"/>
        <end position="453"/>
    </location>
</feature>
<sequence length="798" mass="85150">MSARSKADSCWSLSLRGRGGNDGYSSDDDSEDDGKTAPTAGSDILSTTSDEARLLGELDLASRADTAAYKPNPWSIAKVNASARPPKPPAAAHKKPKPSSKATAKATVLDLLRTQPKKKHAPPRPTASVTAAAPNLSESIPEAMLSSTHSDSHPEDEAHIPSDETLVDVSYQPDVLVKPGKPPLVHTPSVFIPSSAARRIDFGNSSRGLVTRTGDVKRHPAPSSPSSSDLARSGMTSKQAPGLAGHQFASNAPHIPSPAGALPKPTSPPLLRDGPRQDLRSAMFKQSRPAANTTSDVIGLHTTETQLVTTVLPSSSYQSASTSRSPGKPTSFLRPGDPHSAKHVPFVAYIQSYHHQTPTGVSETQPWKREWRSPDLHSLPSRGRAFHQPSPPRQAPPLLPKREYSPVLPETSAYNHEREKLQGAAASDYPKPWLQRALDASTTSHSSRAASVTIPPPVKMLPLAIKRSASPSPPPPPSPPYCPSPPARRREQPDLYAASKKPQPKRNAYDAFGSPHASWSTLPAKKPRATGKDTLKTGRVVASGKFKIPPKLALASKGRFAREDAGKENGALGQAGDATRRKVTVYLPPPPKNAPGGLQGDDHSETASGHRGGMSAAAAPPPSSPGFRPLTIRRAVPPTMTLPAYKYEAPRAKFSPRPAEAPAQQYHDTQSSPGPSHILLSPVASPSRDRAADDLQDWRDNTRACLTFDEAGVSHRYRSVRRGVAERKRLSAEVWNILGLPSCGVVFHDKWRRTPSDPGSATASSPDGSTGMVGCPAREIVIVVWEGLTAPRSEALNT</sequence>
<feature type="region of interest" description="Disordered" evidence="1">
    <location>
        <begin position="178"/>
        <end position="298"/>
    </location>
</feature>
<dbReference type="EMBL" id="MNAD01000234">
    <property type="protein sequence ID" value="OJT14818.1"/>
    <property type="molecule type" value="Genomic_DNA"/>
</dbReference>
<feature type="compositionally biased region" description="Pro residues" evidence="1">
    <location>
        <begin position="389"/>
        <end position="399"/>
    </location>
</feature>
<feature type="compositionally biased region" description="Pro residues" evidence="1">
    <location>
        <begin position="471"/>
        <end position="486"/>
    </location>
</feature>
<feature type="compositionally biased region" description="Low complexity" evidence="1">
    <location>
        <begin position="314"/>
        <end position="325"/>
    </location>
</feature>
<feature type="compositionally biased region" description="Basic and acidic residues" evidence="1">
    <location>
        <begin position="366"/>
        <end position="375"/>
    </location>
</feature>
<protein>
    <submittedName>
        <fullName evidence="2">Uncharacterized protein</fullName>
    </submittedName>
</protein>
<dbReference type="OrthoDB" id="3271131at2759"/>
<feature type="region of interest" description="Disordered" evidence="1">
    <location>
        <begin position="78"/>
        <end position="165"/>
    </location>
</feature>
<organism evidence="2 3">
    <name type="scientific">Trametes pubescens</name>
    <name type="common">White-rot fungus</name>
    <dbReference type="NCBI Taxonomy" id="154538"/>
    <lineage>
        <taxon>Eukaryota</taxon>
        <taxon>Fungi</taxon>
        <taxon>Dikarya</taxon>
        <taxon>Basidiomycota</taxon>
        <taxon>Agaricomycotina</taxon>
        <taxon>Agaricomycetes</taxon>
        <taxon>Polyporales</taxon>
        <taxon>Polyporaceae</taxon>
        <taxon>Trametes</taxon>
    </lineage>
</organism>
<feature type="compositionally biased region" description="Basic and acidic residues" evidence="1">
    <location>
        <begin position="150"/>
        <end position="162"/>
    </location>
</feature>
<proteinExistence type="predicted"/>
<feature type="region of interest" description="Disordered" evidence="1">
    <location>
        <begin position="1"/>
        <end position="48"/>
    </location>
</feature>
<feature type="region of interest" description="Disordered" evidence="1">
    <location>
        <begin position="654"/>
        <end position="692"/>
    </location>
</feature>
<feature type="compositionally biased region" description="Polar residues" evidence="1">
    <location>
        <begin position="289"/>
        <end position="298"/>
    </location>
</feature>
<comment type="caution">
    <text evidence="2">The sequence shown here is derived from an EMBL/GenBank/DDBJ whole genome shotgun (WGS) entry which is preliminary data.</text>
</comment>
<dbReference type="STRING" id="154538.A0A1M2W4N9"/>
<evidence type="ECO:0000313" key="2">
    <source>
        <dbReference type="EMBL" id="OJT14818.1"/>
    </source>
</evidence>
<name>A0A1M2W4N9_TRAPU</name>
<dbReference type="Proteomes" id="UP000184267">
    <property type="component" value="Unassembled WGS sequence"/>
</dbReference>
<keyword evidence="3" id="KW-1185">Reference proteome</keyword>